<organism evidence="1 2">
    <name type="scientific">Pseudomonas syringae pv. philadelphi</name>
    <dbReference type="NCBI Taxonomy" id="251706"/>
    <lineage>
        <taxon>Bacteria</taxon>
        <taxon>Pseudomonadati</taxon>
        <taxon>Pseudomonadota</taxon>
        <taxon>Gammaproteobacteria</taxon>
        <taxon>Pseudomonadales</taxon>
        <taxon>Pseudomonadaceae</taxon>
        <taxon>Pseudomonas</taxon>
    </lineage>
</organism>
<reference evidence="1 2" key="1">
    <citation type="submission" date="2018-08" db="EMBL/GenBank/DDBJ databases">
        <title>Recombination of ecologically and evolutionarily significant loci maintains genetic cohesion in the Pseudomonas syringae species complex.</title>
        <authorList>
            <person name="Dillon M."/>
            <person name="Thakur S."/>
            <person name="Almeida R.N.D."/>
            <person name="Weir B.S."/>
            <person name="Guttman D.S."/>
        </authorList>
    </citation>
    <scope>NUCLEOTIDE SEQUENCE [LARGE SCALE GENOMIC DNA]</scope>
    <source>
        <strain evidence="1 2">ICMP 8902</strain>
    </source>
</reference>
<gene>
    <name evidence="1" type="ORF">ALQ33_01062</name>
</gene>
<dbReference type="EMBL" id="RBQB01000091">
    <property type="protein sequence ID" value="RMO93535.1"/>
    <property type="molecule type" value="Genomic_DNA"/>
</dbReference>
<sequence>MPAMNAKPEKIMLPGQLLSVRSMPSLVTLNDVSDVLLFSQLYADLKSDRFDTPALWYVRYGKAMQELKWTSSYYQRYAFEPAALTDISCEWLIEQGASSHPCELAHFKALLSCMAGLAPDDNLAALFHRSTVKESVKKPGASTLTLQLSTLDEAAMLSSLFMTFTTTAELTPDTYNQVFASSSIVGEIDLRFSRYTWNIKGYEQVRAKLQASLSGKKDGLILPLQCGPLVKKSDEQDQGYGPAGGA</sequence>
<proteinExistence type="predicted"/>
<evidence type="ECO:0000313" key="2">
    <source>
        <dbReference type="Proteomes" id="UP000279372"/>
    </source>
</evidence>
<comment type="caution">
    <text evidence="1">The sequence shown here is derived from an EMBL/GenBank/DDBJ whole genome shotgun (WGS) entry which is preliminary data.</text>
</comment>
<accession>A0A3M3ZHJ3</accession>
<protein>
    <submittedName>
        <fullName evidence="1">Uncharacterized protein</fullName>
    </submittedName>
</protein>
<dbReference type="AlphaFoldDB" id="A0A3M3ZHJ3"/>
<evidence type="ECO:0000313" key="1">
    <source>
        <dbReference type="EMBL" id="RMO93535.1"/>
    </source>
</evidence>
<name>A0A3M3ZHJ3_9PSED</name>
<dbReference type="Proteomes" id="UP000279372">
    <property type="component" value="Unassembled WGS sequence"/>
</dbReference>